<evidence type="ECO:0000313" key="6">
    <source>
        <dbReference type="EMBL" id="BBM88081.1"/>
    </source>
</evidence>
<dbReference type="GO" id="GO:0120147">
    <property type="term" value="F:formylglycine-generating oxidase activity"/>
    <property type="evidence" value="ECO:0007669"/>
    <property type="project" value="TreeGrafter"/>
</dbReference>
<dbReference type="SUPFAM" id="SSF48452">
    <property type="entry name" value="TPR-like"/>
    <property type="match status" value="1"/>
</dbReference>
<dbReference type="InterPro" id="IPR042095">
    <property type="entry name" value="SUMF_sf"/>
</dbReference>
<dbReference type="PANTHER" id="PTHR23150:SF19">
    <property type="entry name" value="FORMYLGLYCINE-GENERATING ENZYME"/>
    <property type="match status" value="1"/>
</dbReference>
<dbReference type="Pfam" id="PF00069">
    <property type="entry name" value="Pkinase"/>
    <property type="match status" value="1"/>
</dbReference>
<dbReference type="InterPro" id="IPR005532">
    <property type="entry name" value="SUMF_dom"/>
</dbReference>
<evidence type="ECO:0000256" key="3">
    <source>
        <dbReference type="PROSITE-ProRule" id="PRU10141"/>
    </source>
</evidence>
<feature type="region of interest" description="Disordered" evidence="4">
    <location>
        <begin position="553"/>
        <end position="578"/>
    </location>
</feature>
<evidence type="ECO:0000256" key="1">
    <source>
        <dbReference type="ARBA" id="ARBA00022741"/>
    </source>
</evidence>
<keyword evidence="1 3" id="KW-0547">Nucleotide-binding</keyword>
<dbReference type="Proteomes" id="UP000326354">
    <property type="component" value="Chromosome"/>
</dbReference>
<accession>A0A5S9F780</accession>
<dbReference type="InterPro" id="IPR011009">
    <property type="entry name" value="Kinase-like_dom_sf"/>
</dbReference>
<evidence type="ECO:0000259" key="5">
    <source>
        <dbReference type="PROSITE" id="PS50011"/>
    </source>
</evidence>
<dbReference type="SUPFAM" id="SSF56436">
    <property type="entry name" value="C-type lectin-like"/>
    <property type="match status" value="1"/>
</dbReference>
<dbReference type="CDD" id="cd14014">
    <property type="entry name" value="STKc_PknB_like"/>
    <property type="match status" value="1"/>
</dbReference>
<dbReference type="InterPro" id="IPR000719">
    <property type="entry name" value="Prot_kinase_dom"/>
</dbReference>
<keyword evidence="7" id="KW-1185">Reference proteome</keyword>
<dbReference type="GO" id="GO:0005524">
    <property type="term" value="F:ATP binding"/>
    <property type="evidence" value="ECO:0007669"/>
    <property type="project" value="UniProtKB-UniRule"/>
</dbReference>
<feature type="region of interest" description="Disordered" evidence="4">
    <location>
        <begin position="902"/>
        <end position="922"/>
    </location>
</feature>
<dbReference type="GO" id="GO:0004672">
    <property type="term" value="F:protein kinase activity"/>
    <property type="evidence" value="ECO:0007669"/>
    <property type="project" value="InterPro"/>
</dbReference>
<dbReference type="InterPro" id="IPR011990">
    <property type="entry name" value="TPR-like_helical_dom_sf"/>
</dbReference>
<dbReference type="Gene3D" id="3.90.1580.10">
    <property type="entry name" value="paralog of FGE (formylglycine-generating enzyme)"/>
    <property type="match status" value="1"/>
</dbReference>
<protein>
    <recommendedName>
        <fullName evidence="5">Protein kinase domain-containing protein</fullName>
    </recommendedName>
</protein>
<dbReference type="InterPro" id="IPR051043">
    <property type="entry name" value="Sulfatase_Mod_Factor_Kinase"/>
</dbReference>
<dbReference type="InterPro" id="IPR016187">
    <property type="entry name" value="CTDL_fold"/>
</dbReference>
<feature type="region of interest" description="Disordered" evidence="4">
    <location>
        <begin position="480"/>
        <end position="500"/>
    </location>
</feature>
<evidence type="ECO:0000313" key="7">
    <source>
        <dbReference type="Proteomes" id="UP000326354"/>
    </source>
</evidence>
<feature type="binding site" evidence="3">
    <location>
        <position position="172"/>
    </location>
    <ligand>
        <name>ATP</name>
        <dbReference type="ChEBI" id="CHEBI:30616"/>
    </ligand>
</feature>
<organism evidence="6 7">
    <name type="scientific">Uabimicrobium amorphum</name>
    <dbReference type="NCBI Taxonomy" id="2596890"/>
    <lineage>
        <taxon>Bacteria</taxon>
        <taxon>Pseudomonadati</taxon>
        <taxon>Planctomycetota</taxon>
        <taxon>Candidatus Uabimicrobiia</taxon>
        <taxon>Candidatus Uabimicrobiales</taxon>
        <taxon>Candidatus Uabimicrobiaceae</taxon>
        <taxon>Candidatus Uabimicrobium</taxon>
    </lineage>
</organism>
<gene>
    <name evidence="6" type="ORF">UABAM_06497</name>
</gene>
<evidence type="ECO:0000256" key="2">
    <source>
        <dbReference type="ARBA" id="ARBA00022840"/>
    </source>
</evidence>
<dbReference type="AlphaFoldDB" id="A0A5S9F780"/>
<keyword evidence="2 3" id="KW-0067">ATP-binding</keyword>
<name>A0A5S9F780_UABAM</name>
<dbReference type="PANTHER" id="PTHR23150">
    <property type="entry name" value="SULFATASE MODIFYING FACTOR 1, 2"/>
    <property type="match status" value="1"/>
</dbReference>
<dbReference type="OrthoDB" id="9788659at2"/>
<proteinExistence type="predicted"/>
<dbReference type="PROSITE" id="PS00108">
    <property type="entry name" value="PROTEIN_KINASE_ST"/>
    <property type="match status" value="1"/>
</dbReference>
<dbReference type="Gene3D" id="1.25.40.10">
    <property type="entry name" value="Tetratricopeptide repeat domain"/>
    <property type="match status" value="1"/>
</dbReference>
<dbReference type="Gene3D" id="1.10.510.10">
    <property type="entry name" value="Transferase(Phosphotransferase) domain 1"/>
    <property type="match status" value="1"/>
</dbReference>
<evidence type="ECO:0000256" key="4">
    <source>
        <dbReference type="SAM" id="MobiDB-lite"/>
    </source>
</evidence>
<feature type="domain" description="Protein kinase" evidence="5">
    <location>
        <begin position="143"/>
        <end position="412"/>
    </location>
</feature>
<dbReference type="SMART" id="SM00220">
    <property type="entry name" value="S_TKc"/>
    <property type="match status" value="1"/>
</dbReference>
<feature type="compositionally biased region" description="Low complexity" evidence="4">
    <location>
        <begin position="560"/>
        <end position="578"/>
    </location>
</feature>
<dbReference type="Pfam" id="PF03781">
    <property type="entry name" value="FGE-sulfatase"/>
    <property type="match status" value="1"/>
</dbReference>
<dbReference type="RefSeq" id="WP_151972240.1">
    <property type="nucleotide sequence ID" value="NZ_AP019860.1"/>
</dbReference>
<sequence>MDSVGHEALEIEKLIGPAMEVIGQDKVEYAHAFLASKLENEKLNIEKARTLFDKIPNSHPNKPILANRIGVILFAIGSPEKASEYFRRALVLSGADHQQRVNIESNLFHALLNKESYEAALSYMMQSLEVGNEECDLFDVERYEPQKILGAGGMGVTFLCNDVYEEREVVVKTLWRNASGTIKEVFSEALISKKINDPRVLSIYEIRRHKGSRPYIVMEYFEGVDLYKYVVNNNNNEPLAFEETLHIIHEIAKGMQAAHNLATPIIHRDIKPSNILYDPQTKEIRIIDFGIACMLPDAKEIHRTVTVNSNSVIARKMLGTLGYMAPEQQRGDQQIDTKADIFSLGKTLMFLLTAQTPPTENILAINHTGIRNLIADLVGHCLMPEPSRRYGTAQVVQKLEEIKQHVEKHGYAHEPTPPSPQPATPVEAIALDDGFDEDGFEDDPFNNFGQAPQQYSNQEEMDEVEEIEEIDEIDEIEEVDEDEENAKANNPAQVPSEPTLEAPSMFDSFVIEPDLEESQDESNQSPMANNFDSVVISPENFDSPANEEKTSHITDTEADIPSVPSEFEPSPVSIEPEVTGLSSNVEPTVDMEPLDMQPLDMQPLDMQPLDMQPLDMQPLDMQPLDMQPLDMQPLDTAPVNMDGPDIEPIADIPEVDNSAYGLEEDSSFGGSQMGIQAERGSVVEEINTATLASTINLPMGFSLDEEANEIICEKDGSVMIYIPAGSFLMGYNEAEYECERGEHEIALGGYLIDQCPISWLQYNHFCDMTNREKPRKPAWELDDTEPVVNITWEDAMDYAKWAGKDLPTEAQWEKAAKGGFYFDGNNGTKPNSNHHRRYPWGNQIPSKGGWKANCQHEPEYGGRSTSPVGHYPKGASPYGCLDMVGNVWEWCNDWFDDSYYSTSPAEDPSGPRTGNGKVIRGGAWNSDPKMVSTTFRGWMEVDQWWNIIGFRTVYKL</sequence>
<dbReference type="PROSITE" id="PS50011">
    <property type="entry name" value="PROTEIN_KINASE_DOM"/>
    <property type="match status" value="1"/>
</dbReference>
<dbReference type="InterPro" id="IPR017441">
    <property type="entry name" value="Protein_kinase_ATP_BS"/>
</dbReference>
<dbReference type="KEGG" id="uam:UABAM_06497"/>
<dbReference type="InterPro" id="IPR008271">
    <property type="entry name" value="Ser/Thr_kinase_AS"/>
</dbReference>
<dbReference type="SUPFAM" id="SSF56112">
    <property type="entry name" value="Protein kinase-like (PK-like)"/>
    <property type="match status" value="1"/>
</dbReference>
<reference evidence="6 7" key="1">
    <citation type="submission" date="2019-08" db="EMBL/GenBank/DDBJ databases">
        <title>Complete genome sequence of Candidatus Uab amorphum.</title>
        <authorList>
            <person name="Shiratori T."/>
            <person name="Suzuki S."/>
            <person name="Kakizawa Y."/>
            <person name="Ishida K."/>
        </authorList>
    </citation>
    <scope>NUCLEOTIDE SEQUENCE [LARGE SCALE GENOMIC DNA]</scope>
    <source>
        <strain evidence="6 7">SRT547</strain>
    </source>
</reference>
<dbReference type="EMBL" id="AP019860">
    <property type="protein sequence ID" value="BBM88081.1"/>
    <property type="molecule type" value="Genomic_DNA"/>
</dbReference>
<dbReference type="PROSITE" id="PS00107">
    <property type="entry name" value="PROTEIN_KINASE_ATP"/>
    <property type="match status" value="1"/>
</dbReference>